<proteinExistence type="predicted"/>
<evidence type="ECO:0000313" key="1">
    <source>
        <dbReference type="EMBL" id="KAF9613789.1"/>
    </source>
</evidence>
<evidence type="ECO:0000313" key="2">
    <source>
        <dbReference type="Proteomes" id="UP000631114"/>
    </source>
</evidence>
<name>A0A835IBK2_9MAGN</name>
<accession>A0A835IBK2</accession>
<reference evidence="1 2" key="1">
    <citation type="submission" date="2020-10" db="EMBL/GenBank/DDBJ databases">
        <title>The Coptis chinensis genome and diversification of protoberbering-type alkaloids.</title>
        <authorList>
            <person name="Wang B."/>
            <person name="Shu S."/>
            <person name="Song C."/>
            <person name="Liu Y."/>
        </authorList>
    </citation>
    <scope>NUCLEOTIDE SEQUENCE [LARGE SCALE GENOMIC DNA]</scope>
    <source>
        <strain evidence="1">HL-2020</strain>
        <tissue evidence="1">Leaf</tissue>
    </source>
</reference>
<dbReference type="EMBL" id="JADFTS010000003">
    <property type="protein sequence ID" value="KAF9613789.1"/>
    <property type="molecule type" value="Genomic_DNA"/>
</dbReference>
<protein>
    <submittedName>
        <fullName evidence="1">Uncharacterized protein</fullName>
    </submittedName>
</protein>
<keyword evidence="2" id="KW-1185">Reference proteome</keyword>
<comment type="caution">
    <text evidence="1">The sequence shown here is derived from an EMBL/GenBank/DDBJ whole genome shotgun (WGS) entry which is preliminary data.</text>
</comment>
<organism evidence="1 2">
    <name type="scientific">Coptis chinensis</name>
    <dbReference type="NCBI Taxonomy" id="261450"/>
    <lineage>
        <taxon>Eukaryota</taxon>
        <taxon>Viridiplantae</taxon>
        <taxon>Streptophyta</taxon>
        <taxon>Embryophyta</taxon>
        <taxon>Tracheophyta</taxon>
        <taxon>Spermatophyta</taxon>
        <taxon>Magnoliopsida</taxon>
        <taxon>Ranunculales</taxon>
        <taxon>Ranunculaceae</taxon>
        <taxon>Coptidoideae</taxon>
        <taxon>Coptis</taxon>
    </lineage>
</organism>
<dbReference type="OrthoDB" id="1937290at2759"/>
<dbReference type="Proteomes" id="UP000631114">
    <property type="component" value="Unassembled WGS sequence"/>
</dbReference>
<gene>
    <name evidence="1" type="ORF">IFM89_011513</name>
</gene>
<dbReference type="AlphaFoldDB" id="A0A835IBK2"/>
<sequence length="119" mass="13670">MIHFCDSGKAVIGEVYQRMSDMLSEIKEALLDHWELSDIMEDLINFRWEKMNRPLHCLAYVLTPHYYSQAWLRGMVVYDSTIVFDHLFSCTPLLALVSAGEVKPNAGVFDLVPLCSQFP</sequence>